<sequence length="104" mass="11144">MGEQGFRVDPAALKAYSRVLEDQAQQIASIRSVLGSVTLASDDFGKLPNSGELYAAYQEHADADQENFTDLIEILQATAEGLEHSAAAYEDQDHVVAAVYGGGR</sequence>
<dbReference type="AlphaFoldDB" id="A0AAU8JYX8"/>
<accession>A0AAU8JYX8</accession>
<dbReference type="KEGG" id="kcm:ABWK59_23030"/>
<dbReference type="EMBL" id="CP159872">
    <property type="protein sequence ID" value="XCM81573.1"/>
    <property type="molecule type" value="Genomic_DNA"/>
</dbReference>
<proteinExistence type="predicted"/>
<reference evidence="1" key="1">
    <citation type="submission" date="2024-06" db="EMBL/GenBank/DDBJ databases">
        <title>The genome sequences of Kitasatospora sp. strain HUAS MG31.</title>
        <authorList>
            <person name="Mo P."/>
        </authorList>
    </citation>
    <scope>NUCLEOTIDE SEQUENCE</scope>
    <source>
        <strain evidence="1">HUAS MG31</strain>
    </source>
</reference>
<gene>
    <name evidence="1" type="ORF">ABWK59_23030</name>
</gene>
<dbReference type="SUPFAM" id="SSF140453">
    <property type="entry name" value="EsxAB dimer-like"/>
    <property type="match status" value="1"/>
</dbReference>
<protein>
    <submittedName>
        <fullName evidence="1">Type VII secretion target</fullName>
    </submittedName>
</protein>
<dbReference type="RefSeq" id="WP_354642499.1">
    <property type="nucleotide sequence ID" value="NZ_CP159872.1"/>
</dbReference>
<organism evidence="1">
    <name type="scientific">Kitasatospora camelliae</name>
    <dbReference type="NCBI Taxonomy" id="3156397"/>
    <lineage>
        <taxon>Bacteria</taxon>
        <taxon>Bacillati</taxon>
        <taxon>Actinomycetota</taxon>
        <taxon>Actinomycetes</taxon>
        <taxon>Kitasatosporales</taxon>
        <taxon>Streptomycetaceae</taxon>
        <taxon>Kitasatospora</taxon>
    </lineage>
</organism>
<evidence type="ECO:0000313" key="1">
    <source>
        <dbReference type="EMBL" id="XCM81573.1"/>
    </source>
</evidence>
<name>A0AAU8JYX8_9ACTN</name>
<dbReference type="InterPro" id="IPR036689">
    <property type="entry name" value="ESAT-6-like_sf"/>
</dbReference>
<dbReference type="Gene3D" id="1.10.287.1060">
    <property type="entry name" value="ESAT-6-like"/>
    <property type="match status" value="1"/>
</dbReference>